<dbReference type="RefSeq" id="WP_067328792.1">
    <property type="nucleotide sequence ID" value="NZ_LNKT01000001.1"/>
</dbReference>
<name>A0A151CJL0_9BACT</name>
<organism evidence="1 2">
    <name type="scientific">Sulfurovum riftiae</name>
    <dbReference type="NCBI Taxonomy" id="1630136"/>
    <lineage>
        <taxon>Bacteria</taxon>
        <taxon>Pseudomonadati</taxon>
        <taxon>Campylobacterota</taxon>
        <taxon>Epsilonproteobacteria</taxon>
        <taxon>Campylobacterales</taxon>
        <taxon>Sulfurovaceae</taxon>
        <taxon>Sulfurovum</taxon>
    </lineage>
</organism>
<dbReference type="STRING" id="1630136.AS592_11560"/>
<dbReference type="EMBL" id="LNKT01000001">
    <property type="protein sequence ID" value="KYJ87720.1"/>
    <property type="molecule type" value="Genomic_DNA"/>
</dbReference>
<dbReference type="OrthoDB" id="9876569at2"/>
<reference evidence="1 2" key="1">
    <citation type="submission" date="2015-11" db="EMBL/GenBank/DDBJ databases">
        <title>Draft genome of Sulfurovum riftiae 1812E, a member of the Epsilonproteobacteria isolated from the tube of the deep-sea hydrothermal vent tubewom Riftia pachyptila.</title>
        <authorList>
            <person name="Vetriani C."/>
            <person name="Giovannelli D."/>
        </authorList>
    </citation>
    <scope>NUCLEOTIDE SEQUENCE [LARGE SCALE GENOMIC DNA]</scope>
    <source>
        <strain evidence="1 2">1812E</strain>
    </source>
</reference>
<dbReference type="AlphaFoldDB" id="A0A151CJL0"/>
<proteinExistence type="predicted"/>
<evidence type="ECO:0000313" key="1">
    <source>
        <dbReference type="EMBL" id="KYJ87720.1"/>
    </source>
</evidence>
<evidence type="ECO:0000313" key="2">
    <source>
        <dbReference type="Proteomes" id="UP000075359"/>
    </source>
</evidence>
<gene>
    <name evidence="1" type="ORF">AS592_11560</name>
</gene>
<dbReference type="Proteomes" id="UP000075359">
    <property type="component" value="Unassembled WGS sequence"/>
</dbReference>
<keyword evidence="2" id="KW-1185">Reference proteome</keyword>
<comment type="caution">
    <text evidence="1">The sequence shown here is derived from an EMBL/GenBank/DDBJ whole genome shotgun (WGS) entry which is preliminary data.</text>
</comment>
<sequence>MKKEEIIDSIKAQYPRETRKQLVKVVLMHEKGTDMTALKETYTLIDRIFAYVLKECNWSMPASSEEWDNTPLEIMGESFPKLSESKWYKDQLLVAKNAIDVEMKENG</sequence>
<accession>A0A151CJL0</accession>
<protein>
    <submittedName>
        <fullName evidence="1">Uncharacterized protein</fullName>
    </submittedName>
</protein>